<dbReference type="InParanoid" id="A0A1D6LGB9"/>
<dbReference type="EMBL" id="CM000782">
    <property type="protein sequence ID" value="AQK78963.1"/>
    <property type="molecule type" value="Genomic_DNA"/>
</dbReference>
<evidence type="ECO:0000256" key="1">
    <source>
        <dbReference type="SAM" id="MobiDB-lite"/>
    </source>
</evidence>
<feature type="region of interest" description="Disordered" evidence="1">
    <location>
        <begin position="1"/>
        <end position="79"/>
    </location>
</feature>
<feature type="compositionally biased region" description="Low complexity" evidence="1">
    <location>
        <begin position="100"/>
        <end position="112"/>
    </location>
</feature>
<gene>
    <name evidence="2" type="ORF">ZEAMMB73_Zm00001d035420</name>
</gene>
<name>A0A1D6LGB9_MAIZE</name>
<dbReference type="AlphaFoldDB" id="A0A1D6LGB9"/>
<feature type="compositionally biased region" description="Polar residues" evidence="1">
    <location>
        <begin position="60"/>
        <end position="69"/>
    </location>
</feature>
<organism evidence="2">
    <name type="scientific">Zea mays</name>
    <name type="common">Maize</name>
    <dbReference type="NCBI Taxonomy" id="4577"/>
    <lineage>
        <taxon>Eukaryota</taxon>
        <taxon>Viridiplantae</taxon>
        <taxon>Streptophyta</taxon>
        <taxon>Embryophyta</taxon>
        <taxon>Tracheophyta</taxon>
        <taxon>Spermatophyta</taxon>
        <taxon>Magnoliopsida</taxon>
        <taxon>Liliopsida</taxon>
        <taxon>Poales</taxon>
        <taxon>Poaceae</taxon>
        <taxon>PACMAD clade</taxon>
        <taxon>Panicoideae</taxon>
        <taxon>Andropogonodae</taxon>
        <taxon>Andropogoneae</taxon>
        <taxon>Tripsacinae</taxon>
        <taxon>Zea</taxon>
    </lineage>
</organism>
<feature type="compositionally biased region" description="Polar residues" evidence="1">
    <location>
        <begin position="122"/>
        <end position="131"/>
    </location>
</feature>
<reference evidence="2" key="1">
    <citation type="submission" date="2015-12" db="EMBL/GenBank/DDBJ databases">
        <title>Update maize B73 reference genome by single molecule sequencing technologies.</title>
        <authorList>
            <consortium name="Maize Genome Sequencing Project"/>
            <person name="Ware D."/>
        </authorList>
    </citation>
    <scope>NUCLEOTIDE SEQUENCE</scope>
    <source>
        <tissue evidence="2">Seedling</tissue>
    </source>
</reference>
<evidence type="ECO:0000313" key="2">
    <source>
        <dbReference type="EMBL" id="AQK78963.1"/>
    </source>
</evidence>
<feature type="region of interest" description="Disordered" evidence="1">
    <location>
        <begin position="95"/>
        <end position="132"/>
    </location>
</feature>
<accession>A0A1D6LGB9</accession>
<dbReference type="IntAct" id="A0A1D6LGB9">
    <property type="interactions" value="1"/>
</dbReference>
<sequence length="181" mass="19759">MPDSPAARSTAEFRDDIEQGPSTPDDAPSNPPSPNALPNAAGSTTGNQHGSAEEAPTPDAPSNSLNDGGTATDWDLPTNEIISLRKRIKNIEYIVSETNKSPLSKHSSSSTKNEIDDKESSSTKNSGNVRSTKQKEIDYVYRSIEKKVKVFGRDKVHEDIRCFIMDRLPMHQAPTPVNLIL</sequence>
<protein>
    <submittedName>
        <fullName evidence="2">Uncharacterized protein</fullName>
    </submittedName>
</protein>
<proteinExistence type="predicted"/>
<dbReference type="SMR" id="A0A1D6LGB9"/>